<organism evidence="1 2">
    <name type="scientific">Entamoeba invadens IP1</name>
    <dbReference type="NCBI Taxonomy" id="370355"/>
    <lineage>
        <taxon>Eukaryota</taxon>
        <taxon>Amoebozoa</taxon>
        <taxon>Evosea</taxon>
        <taxon>Archamoebae</taxon>
        <taxon>Mastigamoebida</taxon>
        <taxon>Entamoebidae</taxon>
        <taxon>Entamoeba</taxon>
    </lineage>
</organism>
<protein>
    <submittedName>
        <fullName evidence="1">Uncharacterized protein</fullName>
    </submittedName>
</protein>
<proteinExistence type="predicted"/>
<evidence type="ECO:0000313" key="1">
    <source>
        <dbReference type="EMBL" id="ELP94558.1"/>
    </source>
</evidence>
<name>L7FP83_ENTIV</name>
<dbReference type="EMBL" id="KB206193">
    <property type="protein sequence ID" value="ELP94558.1"/>
    <property type="molecule type" value="Genomic_DNA"/>
</dbReference>
<accession>L7FP83</accession>
<dbReference type="AlphaFoldDB" id="L7FP83"/>
<keyword evidence="2" id="KW-1185">Reference proteome</keyword>
<sequence length="102" mass="11822">MHNAATIDGIAFVFAFFKIVHLIVHKIGAAFHLPTMVDVLQCCYHMLFDTMVLSQKRWRSVQSTAFMLQTSNINNLHNCPCKGKNFNTYHFLKNKVYEKIKT</sequence>
<reference evidence="1 2" key="1">
    <citation type="submission" date="2012-10" db="EMBL/GenBank/DDBJ databases">
        <authorList>
            <person name="Zafar N."/>
            <person name="Inman J."/>
            <person name="Hall N."/>
            <person name="Lorenzi H."/>
            <person name="Caler E."/>
        </authorList>
    </citation>
    <scope>NUCLEOTIDE SEQUENCE [LARGE SCALE GENOMIC DNA]</scope>
    <source>
        <strain evidence="1 2">IP1</strain>
    </source>
</reference>
<dbReference type="Proteomes" id="UP000014680">
    <property type="component" value="Unassembled WGS sequence"/>
</dbReference>
<dbReference type="VEuPathDB" id="AmoebaDB:EIN_010840"/>
<evidence type="ECO:0000313" key="2">
    <source>
        <dbReference type="Proteomes" id="UP000014680"/>
    </source>
</evidence>
<dbReference type="KEGG" id="eiv:EIN_010840"/>
<gene>
    <name evidence="1" type="ORF">EIN_010840</name>
</gene>
<dbReference type="GeneID" id="14893539"/>
<dbReference type="RefSeq" id="XP_004261329.1">
    <property type="nucleotide sequence ID" value="XM_004261281.1"/>
</dbReference>